<sequence>MQPLGLPHVKPMQKLLVLELQWENIQWWKLKGPVSLKVLLAFPGNFVSTAALEASGEKLSLNLVDVSLKSDQEEGPCDICGSVGFAEKIATCHECKTSREHLYCFRKIVFAMPDMWVCEECEKFTHLANALVRYSSEKVHRQHLQGQDWGKFVVVDKETGIVKLRSCEEAGLLSSGDKSALDTGFRTPLSTLSELSKDRECVSATRQLTCQIKDEKSPLAHFDKPFLKEEPLGTSTPAETITVEKGKQKRAFDCKAELFATLSPAKRVDTFSTPTEKPRMHVLKEELTDNSTSVKRVKTSISEMTTTVALSASKDALPFIGSGKEFSFA</sequence>
<comment type="caution">
    <text evidence="6">The sequence shown here is derived from an EMBL/GenBank/DDBJ whole genome shotgun (WGS) entry which is preliminary data.</text>
</comment>
<name>A0A9Q0F3N8_9ROSI</name>
<evidence type="ECO:0008006" key="8">
    <source>
        <dbReference type="Google" id="ProtNLM"/>
    </source>
</evidence>
<dbReference type="Gene3D" id="3.30.40.10">
    <property type="entry name" value="Zinc/RING finger domain, C3HC4 (zinc finger)"/>
    <property type="match status" value="1"/>
</dbReference>
<evidence type="ECO:0000313" key="6">
    <source>
        <dbReference type="EMBL" id="KAJ4824082.1"/>
    </source>
</evidence>
<dbReference type="InterPro" id="IPR049914">
    <property type="entry name" value="PHD1-3/5-6"/>
</dbReference>
<keyword evidence="3" id="KW-0862">Zinc</keyword>
<evidence type="ECO:0000256" key="5">
    <source>
        <dbReference type="ARBA" id="ARBA00023163"/>
    </source>
</evidence>
<keyword evidence="2" id="KW-0863">Zinc-finger</keyword>
<evidence type="ECO:0000313" key="7">
    <source>
        <dbReference type="Proteomes" id="UP001141552"/>
    </source>
</evidence>
<dbReference type="PANTHER" id="PTHR33304:SF36">
    <property type="entry name" value="GB|AAF26970.1-RELATED"/>
    <property type="match status" value="1"/>
</dbReference>
<dbReference type="OrthoDB" id="838558at2759"/>
<dbReference type="GO" id="GO:0140566">
    <property type="term" value="F:histone reader activity"/>
    <property type="evidence" value="ECO:0007669"/>
    <property type="project" value="InterPro"/>
</dbReference>
<dbReference type="GO" id="GO:0034244">
    <property type="term" value="P:negative regulation of transcription elongation by RNA polymerase II"/>
    <property type="evidence" value="ECO:0007669"/>
    <property type="project" value="InterPro"/>
</dbReference>
<keyword evidence="7" id="KW-1185">Reference proteome</keyword>
<reference evidence="6" key="1">
    <citation type="submission" date="2022-02" db="EMBL/GenBank/DDBJ databases">
        <authorList>
            <person name="Henning P.M."/>
            <person name="McCubbin A.G."/>
            <person name="Shore J.S."/>
        </authorList>
    </citation>
    <scope>NUCLEOTIDE SEQUENCE</scope>
    <source>
        <strain evidence="6">F60SS</strain>
        <tissue evidence="6">Leaves</tissue>
    </source>
</reference>
<dbReference type="Proteomes" id="UP001141552">
    <property type="component" value="Unassembled WGS sequence"/>
</dbReference>
<organism evidence="6 7">
    <name type="scientific">Turnera subulata</name>
    <dbReference type="NCBI Taxonomy" id="218843"/>
    <lineage>
        <taxon>Eukaryota</taxon>
        <taxon>Viridiplantae</taxon>
        <taxon>Streptophyta</taxon>
        <taxon>Embryophyta</taxon>
        <taxon>Tracheophyta</taxon>
        <taxon>Spermatophyta</taxon>
        <taxon>Magnoliopsida</taxon>
        <taxon>eudicotyledons</taxon>
        <taxon>Gunneridae</taxon>
        <taxon>Pentapetalae</taxon>
        <taxon>rosids</taxon>
        <taxon>fabids</taxon>
        <taxon>Malpighiales</taxon>
        <taxon>Passifloraceae</taxon>
        <taxon>Turnera</taxon>
    </lineage>
</organism>
<keyword evidence="1" id="KW-0479">Metal-binding</keyword>
<gene>
    <name evidence="6" type="ORF">Tsubulata_037635</name>
</gene>
<reference evidence="6" key="2">
    <citation type="journal article" date="2023" name="Plants (Basel)">
        <title>Annotation of the Turnera subulata (Passifloraceae) Draft Genome Reveals the S-Locus Evolved after the Divergence of Turneroideae from Passifloroideae in a Stepwise Manner.</title>
        <authorList>
            <person name="Henning P.M."/>
            <person name="Roalson E.H."/>
            <person name="Mir W."/>
            <person name="McCubbin A.G."/>
            <person name="Shore J.S."/>
        </authorList>
    </citation>
    <scope>NUCLEOTIDE SEQUENCE</scope>
    <source>
        <strain evidence="6">F60SS</strain>
    </source>
</reference>
<evidence type="ECO:0000256" key="4">
    <source>
        <dbReference type="ARBA" id="ARBA00023015"/>
    </source>
</evidence>
<accession>A0A9Q0F3N8</accession>
<dbReference type="InterPro" id="IPR013083">
    <property type="entry name" value="Znf_RING/FYVE/PHD"/>
</dbReference>
<evidence type="ECO:0000256" key="3">
    <source>
        <dbReference type="ARBA" id="ARBA00022833"/>
    </source>
</evidence>
<dbReference type="EMBL" id="JAKUCV010007275">
    <property type="protein sequence ID" value="KAJ4824082.1"/>
    <property type="molecule type" value="Genomic_DNA"/>
</dbReference>
<evidence type="ECO:0000256" key="1">
    <source>
        <dbReference type="ARBA" id="ARBA00022723"/>
    </source>
</evidence>
<dbReference type="PANTHER" id="PTHR33304">
    <property type="match status" value="1"/>
</dbReference>
<evidence type="ECO:0000256" key="2">
    <source>
        <dbReference type="ARBA" id="ARBA00022771"/>
    </source>
</evidence>
<dbReference type="AlphaFoldDB" id="A0A9Q0F3N8"/>
<dbReference type="GO" id="GO:0008270">
    <property type="term" value="F:zinc ion binding"/>
    <property type="evidence" value="ECO:0007669"/>
    <property type="project" value="UniProtKB-KW"/>
</dbReference>
<keyword evidence="5" id="KW-0804">Transcription</keyword>
<dbReference type="SUPFAM" id="SSF57903">
    <property type="entry name" value="FYVE/PHD zinc finger"/>
    <property type="match status" value="1"/>
</dbReference>
<keyword evidence="4" id="KW-0805">Transcription regulation</keyword>
<protein>
    <recommendedName>
        <fullName evidence="8">Zinc finger PHD-type domain-containing protein</fullName>
    </recommendedName>
</protein>
<dbReference type="InterPro" id="IPR011011">
    <property type="entry name" value="Znf_FYVE_PHD"/>
</dbReference>
<proteinExistence type="predicted"/>